<proteinExistence type="predicted"/>
<dbReference type="NCBIfam" id="NF033516">
    <property type="entry name" value="transpos_IS3"/>
    <property type="match status" value="1"/>
</dbReference>
<reference evidence="3 4" key="1">
    <citation type="submission" date="2020-08" db="EMBL/GenBank/DDBJ databases">
        <title>Genomic Encyclopedia of Type Strains, Phase IV (KMG-IV): sequencing the most valuable type-strain genomes for metagenomic binning, comparative biology and taxonomic classification.</title>
        <authorList>
            <person name="Goeker M."/>
        </authorList>
    </citation>
    <scope>NUCLEOTIDE SEQUENCE [LARGE SCALE GENOMIC DNA]</scope>
    <source>
        <strain evidence="3 4">DSM 24661</strain>
    </source>
</reference>
<dbReference type="GO" id="GO:0015074">
    <property type="term" value="P:DNA integration"/>
    <property type="evidence" value="ECO:0007669"/>
    <property type="project" value="InterPro"/>
</dbReference>
<dbReference type="InterPro" id="IPR048020">
    <property type="entry name" value="Transpos_IS3"/>
</dbReference>
<protein>
    <submittedName>
        <fullName evidence="3">Transposase InsO family protein</fullName>
    </submittedName>
</protein>
<dbReference type="RefSeq" id="WP_183863578.1">
    <property type="nucleotide sequence ID" value="NZ_JACHFH010000071.1"/>
</dbReference>
<sequence>MTEIIYREVEKKISSIEDEKTSKLEKKRHVSVSGMLYFLGVSKSGYSSWTKRNPSKQEVRKRLIQDKIMDIYHESHQNYGAPKIAKSLQSTGEFIAERTVGQYMRELGIKAQYVKPYTVTTINSNFSDDLKNILNEEFNPLSPNALWCTDITYIWTLDGFVYLTSIMDLFSRKIIFWTLSKTLEVSRVVETVKNALATRKVTPKLIHSDRGSQVRQEVA</sequence>
<evidence type="ECO:0000313" key="4">
    <source>
        <dbReference type="Proteomes" id="UP000559117"/>
    </source>
</evidence>
<dbReference type="PROSITE" id="PS50994">
    <property type="entry name" value="INTEGRASE"/>
    <property type="match status" value="1"/>
</dbReference>
<dbReference type="EMBL" id="JACHFH010000071">
    <property type="protein sequence ID" value="MBB5337630.1"/>
    <property type="molecule type" value="Genomic_DNA"/>
</dbReference>
<dbReference type="SUPFAM" id="SSF53098">
    <property type="entry name" value="Ribonuclease H-like"/>
    <property type="match status" value="1"/>
</dbReference>
<dbReference type="Pfam" id="PF00665">
    <property type="entry name" value="rve"/>
    <property type="match status" value="1"/>
</dbReference>
<organism evidence="3 4">
    <name type="scientific">Pectinatus brassicae</name>
    <dbReference type="NCBI Taxonomy" id="862415"/>
    <lineage>
        <taxon>Bacteria</taxon>
        <taxon>Bacillati</taxon>
        <taxon>Bacillota</taxon>
        <taxon>Negativicutes</taxon>
        <taxon>Selenomonadales</taxon>
        <taxon>Selenomonadaceae</taxon>
        <taxon>Pectinatus</taxon>
    </lineage>
</organism>
<dbReference type="InterPro" id="IPR036397">
    <property type="entry name" value="RNaseH_sf"/>
</dbReference>
<dbReference type="InterPro" id="IPR025948">
    <property type="entry name" value="HTH-like_dom"/>
</dbReference>
<dbReference type="Gene3D" id="3.30.420.10">
    <property type="entry name" value="Ribonuclease H-like superfamily/Ribonuclease H"/>
    <property type="match status" value="1"/>
</dbReference>
<dbReference type="AlphaFoldDB" id="A0A840UN44"/>
<dbReference type="PANTHER" id="PTHR46889">
    <property type="entry name" value="TRANSPOSASE INSF FOR INSERTION SEQUENCE IS3B-RELATED"/>
    <property type="match status" value="1"/>
</dbReference>
<dbReference type="GO" id="GO:0003676">
    <property type="term" value="F:nucleic acid binding"/>
    <property type="evidence" value="ECO:0007669"/>
    <property type="project" value="InterPro"/>
</dbReference>
<dbReference type="InterPro" id="IPR001584">
    <property type="entry name" value="Integrase_cat-core"/>
</dbReference>
<dbReference type="Proteomes" id="UP000559117">
    <property type="component" value="Unassembled WGS sequence"/>
</dbReference>
<dbReference type="InterPro" id="IPR050900">
    <property type="entry name" value="Transposase_IS3/IS150/IS904"/>
</dbReference>
<accession>A0A840UN44</accession>
<dbReference type="Pfam" id="PF13276">
    <property type="entry name" value="HTH_21"/>
    <property type="match status" value="1"/>
</dbReference>
<keyword evidence="4" id="KW-1185">Reference proteome</keyword>
<comment type="function">
    <text evidence="1">Involved in the transposition of the insertion sequence.</text>
</comment>
<comment type="caution">
    <text evidence="3">The sequence shown here is derived from an EMBL/GenBank/DDBJ whole genome shotgun (WGS) entry which is preliminary data.</text>
</comment>
<name>A0A840UN44_9FIRM</name>
<dbReference type="InterPro" id="IPR012337">
    <property type="entry name" value="RNaseH-like_sf"/>
</dbReference>
<evidence type="ECO:0000256" key="1">
    <source>
        <dbReference type="ARBA" id="ARBA00002286"/>
    </source>
</evidence>
<gene>
    <name evidence="3" type="ORF">HNR32_002793</name>
</gene>
<feature type="domain" description="Integrase catalytic" evidence="2">
    <location>
        <begin position="139"/>
        <end position="219"/>
    </location>
</feature>
<evidence type="ECO:0000259" key="2">
    <source>
        <dbReference type="PROSITE" id="PS50994"/>
    </source>
</evidence>
<evidence type="ECO:0000313" key="3">
    <source>
        <dbReference type="EMBL" id="MBB5337630.1"/>
    </source>
</evidence>
<dbReference type="PANTHER" id="PTHR46889:SF4">
    <property type="entry name" value="TRANSPOSASE INSO FOR INSERTION SEQUENCE ELEMENT IS911B-RELATED"/>
    <property type="match status" value="1"/>
</dbReference>